<keyword evidence="6" id="KW-1185">Reference proteome</keyword>
<dbReference type="RefSeq" id="WP_344959687.1">
    <property type="nucleotide sequence ID" value="NZ_BAABCX010000005.1"/>
</dbReference>
<feature type="signal peptide" evidence="4">
    <location>
        <begin position="1"/>
        <end position="31"/>
    </location>
</feature>
<sequence length="343" mass="38629">MEILKTMKLSIRAIALMACAGAAVFSTQTMASNDSFKLRLATVEGDKSSPIGKSMELWADLIKEKSGGRIKTNIYYQGELGSQQEMFDQLVKGNIDMMITWPQTSYDQRLGINNLPYLVLDWENALKAYGKDGWLRKAIDPIYNEVGLKYFGPYPEGFGGIATKDVQASTVDEARGIKIRSQTFFPLPQTVNALGYQAIPIDWNEVYTSLQTGVVDGDGSNVIYWDYEYFGDLLTHYTHTKHNFSAAALIMSQESWEELDEEDRRIIASAAEVVITKQFKDARAEEEKWIAKAQEGGMKYIDVQGTQLNDLVSRVREEIWPQAEKSFGPEVMETIRTNAPLPQ</sequence>
<evidence type="ECO:0000313" key="6">
    <source>
        <dbReference type="Proteomes" id="UP001500795"/>
    </source>
</evidence>
<dbReference type="Gene3D" id="3.40.190.170">
    <property type="entry name" value="Bacterial extracellular solute-binding protein, family 7"/>
    <property type="match status" value="1"/>
</dbReference>
<organism evidence="5 6">
    <name type="scientific">Zobellella aerophila</name>
    <dbReference type="NCBI Taxonomy" id="870480"/>
    <lineage>
        <taxon>Bacteria</taxon>
        <taxon>Pseudomonadati</taxon>
        <taxon>Pseudomonadota</taxon>
        <taxon>Gammaproteobacteria</taxon>
        <taxon>Aeromonadales</taxon>
        <taxon>Aeromonadaceae</taxon>
        <taxon>Zobellella</taxon>
    </lineage>
</organism>
<comment type="caution">
    <text evidence="5">The sequence shown here is derived from an EMBL/GenBank/DDBJ whole genome shotgun (WGS) entry which is preliminary data.</text>
</comment>
<evidence type="ECO:0000256" key="1">
    <source>
        <dbReference type="ARBA" id="ARBA00009023"/>
    </source>
</evidence>
<evidence type="ECO:0000256" key="4">
    <source>
        <dbReference type="SAM" id="SignalP"/>
    </source>
</evidence>
<dbReference type="PANTHER" id="PTHR33376:SF7">
    <property type="entry name" value="C4-DICARBOXYLATE-BINDING PROTEIN DCTB"/>
    <property type="match status" value="1"/>
</dbReference>
<dbReference type="PANTHER" id="PTHR33376">
    <property type="match status" value="1"/>
</dbReference>
<dbReference type="InterPro" id="IPR038404">
    <property type="entry name" value="TRAP_DctP_sf"/>
</dbReference>
<protein>
    <submittedName>
        <fullName evidence="5">TRAP transporter substrate-binding protein</fullName>
    </submittedName>
</protein>
<evidence type="ECO:0000256" key="3">
    <source>
        <dbReference type="ARBA" id="ARBA00022729"/>
    </source>
</evidence>
<dbReference type="EMBL" id="BAABCX010000005">
    <property type="protein sequence ID" value="GAA3548490.1"/>
    <property type="molecule type" value="Genomic_DNA"/>
</dbReference>
<accession>A0ABP6WD83</accession>
<keyword evidence="3 4" id="KW-0732">Signal</keyword>
<proteinExistence type="inferred from homology"/>
<name>A0ABP6WD83_9GAMM</name>
<dbReference type="InterPro" id="IPR018389">
    <property type="entry name" value="DctP_fam"/>
</dbReference>
<evidence type="ECO:0000256" key="2">
    <source>
        <dbReference type="ARBA" id="ARBA00022448"/>
    </source>
</evidence>
<feature type="chain" id="PRO_5046178292" evidence="4">
    <location>
        <begin position="32"/>
        <end position="343"/>
    </location>
</feature>
<dbReference type="Pfam" id="PF03480">
    <property type="entry name" value="DctP"/>
    <property type="match status" value="1"/>
</dbReference>
<gene>
    <name evidence="5" type="ORF">GCM10022394_30790</name>
</gene>
<evidence type="ECO:0000313" key="5">
    <source>
        <dbReference type="EMBL" id="GAA3548490.1"/>
    </source>
</evidence>
<keyword evidence="2" id="KW-0813">Transport</keyword>
<dbReference type="Proteomes" id="UP001500795">
    <property type="component" value="Unassembled WGS sequence"/>
</dbReference>
<dbReference type="NCBIfam" id="NF037995">
    <property type="entry name" value="TRAP_S1"/>
    <property type="match status" value="1"/>
</dbReference>
<comment type="similarity">
    <text evidence="1">Belongs to the bacterial solute-binding protein 7 family.</text>
</comment>
<reference evidence="6" key="1">
    <citation type="journal article" date="2019" name="Int. J. Syst. Evol. Microbiol.">
        <title>The Global Catalogue of Microorganisms (GCM) 10K type strain sequencing project: providing services to taxonomists for standard genome sequencing and annotation.</title>
        <authorList>
            <consortium name="The Broad Institute Genomics Platform"/>
            <consortium name="The Broad Institute Genome Sequencing Center for Infectious Disease"/>
            <person name="Wu L."/>
            <person name="Ma J."/>
        </authorList>
    </citation>
    <scope>NUCLEOTIDE SEQUENCE [LARGE SCALE GENOMIC DNA]</scope>
    <source>
        <strain evidence="6">JCM 17110</strain>
    </source>
</reference>